<dbReference type="AlphaFoldDB" id="A0A1G8TXV5"/>
<proteinExistence type="predicted"/>
<dbReference type="Proteomes" id="UP000199527">
    <property type="component" value="Unassembled WGS sequence"/>
</dbReference>
<evidence type="ECO:0000256" key="1">
    <source>
        <dbReference type="SAM" id="SignalP"/>
    </source>
</evidence>
<protein>
    <recommendedName>
        <fullName evidence="4">Phosphate-selective porin O and P</fullName>
    </recommendedName>
</protein>
<gene>
    <name evidence="2" type="ORF">SAMN04488540_108122</name>
</gene>
<sequence length="366" mass="41428">MNKYKTIALIVASTLFTTNSLAADNYEFGGMTRVNYSYVDYIEASKDKLGDFKFEVAAISFNGERDDIGLSMEYRFRDDFDAIKHGYAYYKLNDDTTLKAGVTKVPFGNIGFISNSFWLSLQYYVGFEDDYDTGFALEYKGDGYQTDLAFFKGAENSASSTKRFAADQYQGQVNGTDYNYEETNQINLRHSIFTDVLGIDSTIGASLEYGQMYDASNGSKENRYAYAVHYEGAIDNWKVQAQYLKYDFDVATEYQNKVALSLVGASYEIASEASAFTFNLARKADMGWGVMTVYNDFSALCPESEEFDNSYQNVTGMSVGKGPVFAWFDFIVGKNMLWSSRSNHVGLSDQFDKWDKRVNINLGYYF</sequence>
<evidence type="ECO:0008006" key="4">
    <source>
        <dbReference type="Google" id="ProtNLM"/>
    </source>
</evidence>
<dbReference type="RefSeq" id="WP_090365357.1">
    <property type="nucleotide sequence ID" value="NZ_FNEM01000008.1"/>
</dbReference>
<reference evidence="3" key="1">
    <citation type="submission" date="2016-10" db="EMBL/GenBank/DDBJ databases">
        <authorList>
            <person name="Varghese N."/>
            <person name="Submissions S."/>
        </authorList>
    </citation>
    <scope>NUCLEOTIDE SEQUENCE [LARGE SCALE GENOMIC DNA]</scope>
    <source>
        <strain evidence="3">DSM 23317</strain>
    </source>
</reference>
<organism evidence="2 3">
    <name type="scientific">Ferrimonas sediminum</name>
    <dbReference type="NCBI Taxonomy" id="718193"/>
    <lineage>
        <taxon>Bacteria</taxon>
        <taxon>Pseudomonadati</taxon>
        <taxon>Pseudomonadota</taxon>
        <taxon>Gammaproteobacteria</taxon>
        <taxon>Alteromonadales</taxon>
        <taxon>Ferrimonadaceae</taxon>
        <taxon>Ferrimonas</taxon>
    </lineage>
</organism>
<accession>A0A1G8TXV5</accession>
<name>A0A1G8TXV5_9GAMM</name>
<keyword evidence="1" id="KW-0732">Signal</keyword>
<dbReference type="OrthoDB" id="625456at2"/>
<evidence type="ECO:0000313" key="2">
    <source>
        <dbReference type="EMBL" id="SDJ46426.1"/>
    </source>
</evidence>
<feature type="signal peptide" evidence="1">
    <location>
        <begin position="1"/>
        <end position="22"/>
    </location>
</feature>
<keyword evidence="3" id="KW-1185">Reference proteome</keyword>
<dbReference type="SUPFAM" id="SSF56935">
    <property type="entry name" value="Porins"/>
    <property type="match status" value="1"/>
</dbReference>
<dbReference type="EMBL" id="FNEM01000008">
    <property type="protein sequence ID" value="SDJ46426.1"/>
    <property type="molecule type" value="Genomic_DNA"/>
</dbReference>
<feature type="chain" id="PRO_5011781597" description="Phosphate-selective porin O and P" evidence="1">
    <location>
        <begin position="23"/>
        <end position="366"/>
    </location>
</feature>
<evidence type="ECO:0000313" key="3">
    <source>
        <dbReference type="Proteomes" id="UP000199527"/>
    </source>
</evidence>